<proteinExistence type="predicted"/>
<dbReference type="PANTHER" id="PTHR34989">
    <property type="entry name" value="PROTEIN HDED"/>
    <property type="match status" value="1"/>
</dbReference>
<dbReference type="AlphaFoldDB" id="A0A239HWY4"/>
<name>A0A239HWY4_9ACTN</name>
<feature type="transmembrane region" description="Helical" evidence="1">
    <location>
        <begin position="147"/>
        <end position="170"/>
    </location>
</feature>
<feature type="transmembrane region" description="Helical" evidence="1">
    <location>
        <begin position="89"/>
        <end position="113"/>
    </location>
</feature>
<keyword evidence="1" id="KW-0472">Membrane</keyword>
<keyword evidence="3" id="KW-1185">Reference proteome</keyword>
<feature type="transmembrane region" description="Helical" evidence="1">
    <location>
        <begin position="33"/>
        <end position="55"/>
    </location>
</feature>
<feature type="transmembrane region" description="Helical" evidence="1">
    <location>
        <begin position="61"/>
        <end position="82"/>
    </location>
</feature>
<accession>A0A239HWY4</accession>
<dbReference type="GO" id="GO:0005886">
    <property type="term" value="C:plasma membrane"/>
    <property type="evidence" value="ECO:0007669"/>
    <property type="project" value="TreeGrafter"/>
</dbReference>
<organism evidence="2 3">
    <name type="scientific">Actinoplanes regularis</name>
    <dbReference type="NCBI Taxonomy" id="52697"/>
    <lineage>
        <taxon>Bacteria</taxon>
        <taxon>Bacillati</taxon>
        <taxon>Actinomycetota</taxon>
        <taxon>Actinomycetes</taxon>
        <taxon>Micromonosporales</taxon>
        <taxon>Micromonosporaceae</taxon>
        <taxon>Actinoplanes</taxon>
    </lineage>
</organism>
<protein>
    <submittedName>
        <fullName evidence="2">Uncharacterized membrane protein HdeD, DUF308 family</fullName>
    </submittedName>
</protein>
<dbReference type="InterPro" id="IPR052712">
    <property type="entry name" value="Acid_resist_chaperone_HdeD"/>
</dbReference>
<reference evidence="2 3" key="1">
    <citation type="submission" date="2017-06" db="EMBL/GenBank/DDBJ databases">
        <authorList>
            <person name="Kim H.J."/>
            <person name="Triplett B.A."/>
        </authorList>
    </citation>
    <scope>NUCLEOTIDE SEQUENCE [LARGE SCALE GENOMIC DNA]</scope>
    <source>
        <strain evidence="2 3">DSM 43151</strain>
    </source>
</reference>
<sequence>MVRSAGWVSLVAGVFALILGIIAFAWPSATLKVVGLLFGINLLILGVVRIIQFVMSPDAPVAGRILGVVFGVLVGLLGILCLRDLAGSIKLLVVFVALGWLLDGLAEIFIAIGDRRAGSGWRIALGLCVTLAAVAVLIWPGLGMATFLLFGATTLCFVGICGIVLGIAGLRARPA</sequence>
<gene>
    <name evidence="2" type="ORF">SAMN06264365_12669</name>
</gene>
<dbReference type="InterPro" id="IPR005325">
    <property type="entry name" value="DUF308_memb"/>
</dbReference>
<keyword evidence="1" id="KW-0812">Transmembrane</keyword>
<evidence type="ECO:0000313" key="2">
    <source>
        <dbReference type="EMBL" id="SNS85761.1"/>
    </source>
</evidence>
<evidence type="ECO:0000256" key="1">
    <source>
        <dbReference type="SAM" id="Phobius"/>
    </source>
</evidence>
<dbReference type="OrthoDB" id="3296121at2"/>
<dbReference type="RefSeq" id="WP_089298310.1">
    <property type="nucleotide sequence ID" value="NZ_BOMU01000106.1"/>
</dbReference>
<evidence type="ECO:0000313" key="3">
    <source>
        <dbReference type="Proteomes" id="UP000198415"/>
    </source>
</evidence>
<feature type="transmembrane region" description="Helical" evidence="1">
    <location>
        <begin position="6"/>
        <end position="26"/>
    </location>
</feature>
<feature type="transmembrane region" description="Helical" evidence="1">
    <location>
        <begin position="119"/>
        <end position="140"/>
    </location>
</feature>
<dbReference type="Proteomes" id="UP000198415">
    <property type="component" value="Unassembled WGS sequence"/>
</dbReference>
<dbReference type="Pfam" id="PF03729">
    <property type="entry name" value="DUF308"/>
    <property type="match status" value="1"/>
</dbReference>
<dbReference type="EMBL" id="FZNR01000026">
    <property type="protein sequence ID" value="SNS85761.1"/>
    <property type="molecule type" value="Genomic_DNA"/>
</dbReference>
<dbReference type="PANTHER" id="PTHR34989:SF1">
    <property type="entry name" value="PROTEIN HDED"/>
    <property type="match status" value="1"/>
</dbReference>
<keyword evidence="1" id="KW-1133">Transmembrane helix</keyword>